<reference evidence="3 4" key="1">
    <citation type="submission" date="2013-09" db="EMBL/GenBank/DDBJ databases">
        <title>Complete genome sequence of Corynebacterium doosanense CAU 212(T) (=DSM 45436(T)), isolated from activated sludge.</title>
        <authorList>
            <person name="Schaffert L."/>
            <person name="Albersmeier A."/>
            <person name="Kalinowski J."/>
            <person name="Ruckert C."/>
        </authorList>
    </citation>
    <scope>NUCLEOTIDE SEQUENCE [LARGE SCALE GENOMIC DNA]</scope>
    <source>
        <strain evidence="3 4">CAU 212</strain>
    </source>
</reference>
<evidence type="ECO:0000256" key="1">
    <source>
        <dbReference type="SAM" id="MobiDB-lite"/>
    </source>
</evidence>
<feature type="transmembrane region" description="Helical" evidence="2">
    <location>
        <begin position="114"/>
        <end position="138"/>
    </location>
</feature>
<organism evidence="3 4">
    <name type="scientific">Corynebacterium doosanense CAU 212 = DSM 45436</name>
    <dbReference type="NCBI Taxonomy" id="558173"/>
    <lineage>
        <taxon>Bacteria</taxon>
        <taxon>Bacillati</taxon>
        <taxon>Actinomycetota</taxon>
        <taxon>Actinomycetes</taxon>
        <taxon>Mycobacteriales</taxon>
        <taxon>Corynebacteriaceae</taxon>
        <taxon>Corynebacterium</taxon>
    </lineage>
</organism>
<evidence type="ECO:0000313" key="4">
    <source>
        <dbReference type="Proteomes" id="UP000029914"/>
    </source>
</evidence>
<sequence length="240" mass="25621">MMSTAKNLQIALLGAKSAYDAWSRYSDRKAQQAYASLADAAEAYGPVADNAAESAREGLDKASKKSSALLKDVRSDGKKLSRRGRRKAEKAAKRAEKARKTAAKRVQRRNKKGLGWFGKLSLATLIAAVASAVAYFVANNKRKAPAPLGANADNKLKGDETFSKVEPTEVKFQSADADAENKPATEPAPEADAEVNADTTSTENADEVLKGDETFSDVEPTEVNVQSADDANPTDPTTDK</sequence>
<proteinExistence type="predicted"/>
<accession>A0A097IJJ5</accession>
<dbReference type="AlphaFoldDB" id="A0A097IJJ5"/>
<keyword evidence="2" id="KW-0472">Membrane</keyword>
<dbReference type="HOGENOM" id="CLU_1154904_0_0_11"/>
<keyword evidence="4" id="KW-1185">Reference proteome</keyword>
<name>A0A097IJJ5_9CORY</name>
<dbReference type="KEGG" id="cdo:CDOO_11195"/>
<dbReference type="Proteomes" id="UP000029914">
    <property type="component" value="Chromosome"/>
</dbReference>
<feature type="compositionally biased region" description="Basic and acidic residues" evidence="1">
    <location>
        <begin position="89"/>
        <end position="99"/>
    </location>
</feature>
<evidence type="ECO:0000256" key="2">
    <source>
        <dbReference type="SAM" id="Phobius"/>
    </source>
</evidence>
<feature type="compositionally biased region" description="Low complexity" evidence="1">
    <location>
        <begin position="228"/>
        <end position="240"/>
    </location>
</feature>
<feature type="region of interest" description="Disordered" evidence="1">
    <location>
        <begin position="54"/>
        <end position="107"/>
    </location>
</feature>
<feature type="compositionally biased region" description="Basic and acidic residues" evidence="1">
    <location>
        <begin position="54"/>
        <end position="63"/>
    </location>
</feature>
<dbReference type="EMBL" id="CP006764">
    <property type="protein sequence ID" value="AIT62321.1"/>
    <property type="molecule type" value="Genomic_DNA"/>
</dbReference>
<feature type="region of interest" description="Disordered" evidence="1">
    <location>
        <begin position="165"/>
        <end position="240"/>
    </location>
</feature>
<keyword evidence="2" id="KW-0812">Transmembrane</keyword>
<evidence type="ECO:0000313" key="3">
    <source>
        <dbReference type="EMBL" id="AIT62321.1"/>
    </source>
</evidence>
<keyword evidence="2" id="KW-1133">Transmembrane helix</keyword>
<protein>
    <submittedName>
        <fullName evidence="3">Uncharacterized protein</fullName>
    </submittedName>
</protein>
<gene>
    <name evidence="3" type="ORF">CDOO_11195</name>
</gene>